<comment type="caution">
    <text evidence="1">The sequence shown here is derived from an EMBL/GenBank/DDBJ whole genome shotgun (WGS) entry which is preliminary data.</text>
</comment>
<feature type="non-terminal residue" evidence="1">
    <location>
        <position position="1"/>
    </location>
</feature>
<evidence type="ECO:0000313" key="1">
    <source>
        <dbReference type="EMBL" id="KAI0030910.1"/>
    </source>
</evidence>
<dbReference type="Proteomes" id="UP000814128">
    <property type="component" value="Unassembled WGS sequence"/>
</dbReference>
<protein>
    <submittedName>
        <fullName evidence="1">Uncharacterized protein</fullName>
    </submittedName>
</protein>
<reference evidence="1" key="1">
    <citation type="submission" date="2021-02" db="EMBL/GenBank/DDBJ databases">
        <authorList>
            <consortium name="DOE Joint Genome Institute"/>
            <person name="Ahrendt S."/>
            <person name="Looney B.P."/>
            <person name="Miyauchi S."/>
            <person name="Morin E."/>
            <person name="Drula E."/>
            <person name="Courty P.E."/>
            <person name="Chicoki N."/>
            <person name="Fauchery L."/>
            <person name="Kohler A."/>
            <person name="Kuo A."/>
            <person name="Labutti K."/>
            <person name="Pangilinan J."/>
            <person name="Lipzen A."/>
            <person name="Riley R."/>
            <person name="Andreopoulos W."/>
            <person name="He G."/>
            <person name="Johnson J."/>
            <person name="Barry K.W."/>
            <person name="Grigoriev I.V."/>
            <person name="Nagy L."/>
            <person name="Hibbett D."/>
            <person name="Henrissat B."/>
            <person name="Matheny P.B."/>
            <person name="Labbe J."/>
            <person name="Martin F."/>
        </authorList>
    </citation>
    <scope>NUCLEOTIDE SEQUENCE</scope>
    <source>
        <strain evidence="1">EC-137</strain>
    </source>
</reference>
<reference evidence="1" key="2">
    <citation type="journal article" date="2022" name="New Phytol.">
        <title>Evolutionary transition to the ectomycorrhizal habit in the genomes of a hyperdiverse lineage of mushroom-forming fungi.</title>
        <authorList>
            <person name="Looney B."/>
            <person name="Miyauchi S."/>
            <person name="Morin E."/>
            <person name="Drula E."/>
            <person name="Courty P.E."/>
            <person name="Kohler A."/>
            <person name="Kuo A."/>
            <person name="LaButti K."/>
            <person name="Pangilinan J."/>
            <person name="Lipzen A."/>
            <person name="Riley R."/>
            <person name="Andreopoulos W."/>
            <person name="He G."/>
            <person name="Johnson J."/>
            <person name="Nolan M."/>
            <person name="Tritt A."/>
            <person name="Barry K.W."/>
            <person name="Grigoriev I.V."/>
            <person name="Nagy L.G."/>
            <person name="Hibbett D."/>
            <person name="Henrissat B."/>
            <person name="Matheny P.B."/>
            <person name="Labbe J."/>
            <person name="Martin F.M."/>
        </authorList>
    </citation>
    <scope>NUCLEOTIDE SEQUENCE</scope>
    <source>
        <strain evidence="1">EC-137</strain>
    </source>
</reference>
<sequence>TDTLSNYLAEQRYLEREAALALPQSFNACTYARGPLRQPVYLCRTCAVPRGLCAACSIACHASHEQLELFPKRAFVCDCPTAALAHPCTLHPRLEPPNLANAYGRNFHGEFCRCGRPYDAMEEVETMIQCLTCEDWFHESCLNLRERPLTPTDARSSSLADADADDTASDTSSSDLPPPLVAAADYDALVCAACVRAHPLLRHYAGTPGALVVLRDALGEAWRIIGRDVEGEETVDVEGNEDGETGTETGESEGNRKRTLSFADASDAKRPRLDSAPSPPPSSSSSLTVPPPLSAPCRKPVPNVTAQRILARPPSDAELGAGDVFFTAGWRDRWCRCAACLPLLQTSPYLLEEEETYEPPADPDSHFSLEELGMRALARLPRDRAIDGIHAFNNMRDGLMAFLRPFAQEGKVVAEEDIHRFFE</sequence>
<organism evidence="1 2">
    <name type="scientific">Vararia minispora EC-137</name>
    <dbReference type="NCBI Taxonomy" id="1314806"/>
    <lineage>
        <taxon>Eukaryota</taxon>
        <taxon>Fungi</taxon>
        <taxon>Dikarya</taxon>
        <taxon>Basidiomycota</taxon>
        <taxon>Agaricomycotina</taxon>
        <taxon>Agaricomycetes</taxon>
        <taxon>Russulales</taxon>
        <taxon>Lachnocladiaceae</taxon>
        <taxon>Vararia</taxon>
    </lineage>
</organism>
<gene>
    <name evidence="1" type="ORF">K488DRAFT_19702</name>
</gene>
<accession>A0ACB8QH28</accession>
<proteinExistence type="predicted"/>
<keyword evidence="2" id="KW-1185">Reference proteome</keyword>
<name>A0ACB8QH28_9AGAM</name>
<dbReference type="EMBL" id="MU273600">
    <property type="protein sequence ID" value="KAI0030910.1"/>
    <property type="molecule type" value="Genomic_DNA"/>
</dbReference>
<feature type="non-terminal residue" evidence="1">
    <location>
        <position position="423"/>
    </location>
</feature>
<evidence type="ECO:0000313" key="2">
    <source>
        <dbReference type="Proteomes" id="UP000814128"/>
    </source>
</evidence>